<dbReference type="RefSeq" id="XP_005643670.1">
    <property type="nucleotide sequence ID" value="XM_005643613.1"/>
</dbReference>
<organism evidence="6 7">
    <name type="scientific">Coccomyxa subellipsoidea (strain C-169)</name>
    <name type="common">Green microalga</name>
    <dbReference type="NCBI Taxonomy" id="574566"/>
    <lineage>
        <taxon>Eukaryota</taxon>
        <taxon>Viridiplantae</taxon>
        <taxon>Chlorophyta</taxon>
        <taxon>core chlorophytes</taxon>
        <taxon>Trebouxiophyceae</taxon>
        <taxon>Trebouxiophyceae incertae sedis</taxon>
        <taxon>Coccomyxaceae</taxon>
        <taxon>Coccomyxa</taxon>
        <taxon>Coccomyxa subellipsoidea</taxon>
    </lineage>
</organism>
<dbReference type="InterPro" id="IPR000408">
    <property type="entry name" value="Reg_chr_condens"/>
</dbReference>
<dbReference type="Pfam" id="PF08381">
    <property type="entry name" value="BRX"/>
    <property type="match status" value="1"/>
</dbReference>
<dbReference type="InterPro" id="IPR051210">
    <property type="entry name" value="Ub_ligase/GEF_domain"/>
</dbReference>
<feature type="compositionally biased region" description="Basic and acidic residues" evidence="4">
    <location>
        <begin position="1195"/>
        <end position="1205"/>
    </location>
</feature>
<feature type="domain" description="BRX" evidence="5">
    <location>
        <begin position="1297"/>
        <end position="1352"/>
    </location>
</feature>
<feature type="repeat" description="RCC1" evidence="2">
    <location>
        <begin position="249"/>
        <end position="304"/>
    </location>
</feature>
<protein>
    <submittedName>
        <fullName evidence="6">RCC1/BLIP-II</fullName>
    </submittedName>
</protein>
<feature type="compositionally biased region" description="Polar residues" evidence="4">
    <location>
        <begin position="977"/>
        <end position="991"/>
    </location>
</feature>
<feature type="compositionally biased region" description="Low complexity" evidence="4">
    <location>
        <begin position="1099"/>
        <end position="1112"/>
    </location>
</feature>
<feature type="region of interest" description="Disordered" evidence="4">
    <location>
        <begin position="745"/>
        <end position="765"/>
    </location>
</feature>
<feature type="region of interest" description="Disordered" evidence="4">
    <location>
        <begin position="23"/>
        <end position="64"/>
    </location>
</feature>
<comment type="caution">
    <text evidence="6">The sequence shown here is derived from an EMBL/GenBank/DDBJ whole genome shotgun (WGS) entry which is preliminary data.</text>
</comment>
<feature type="compositionally biased region" description="Low complexity" evidence="4">
    <location>
        <begin position="44"/>
        <end position="63"/>
    </location>
</feature>
<dbReference type="InterPro" id="IPR009091">
    <property type="entry name" value="RCC1/BLIP-II"/>
</dbReference>
<feature type="compositionally biased region" description="Polar residues" evidence="4">
    <location>
        <begin position="208"/>
        <end position="223"/>
    </location>
</feature>
<feature type="region of interest" description="Disordered" evidence="4">
    <location>
        <begin position="1351"/>
        <end position="1375"/>
    </location>
</feature>
<dbReference type="KEGG" id="csl:COCSUDRAFT_59609"/>
<name>I0YL57_COCSC</name>
<dbReference type="PROSITE" id="PS51514">
    <property type="entry name" value="BRX"/>
    <property type="match status" value="1"/>
</dbReference>
<feature type="repeat" description="RCC1" evidence="2">
    <location>
        <begin position="406"/>
        <end position="457"/>
    </location>
</feature>
<feature type="region of interest" description="Disordered" evidence="4">
    <location>
        <begin position="936"/>
        <end position="955"/>
    </location>
</feature>
<dbReference type="STRING" id="574566.I0YL57"/>
<feature type="repeat" description="RCC1" evidence="2">
    <location>
        <begin position="305"/>
        <end position="346"/>
    </location>
</feature>
<dbReference type="Pfam" id="PF00415">
    <property type="entry name" value="RCC1"/>
    <property type="match status" value="4"/>
</dbReference>
<dbReference type="SUPFAM" id="SSF50729">
    <property type="entry name" value="PH domain-like"/>
    <property type="match status" value="1"/>
</dbReference>
<evidence type="ECO:0000256" key="3">
    <source>
        <dbReference type="SAM" id="Coils"/>
    </source>
</evidence>
<evidence type="ECO:0000313" key="7">
    <source>
        <dbReference type="Proteomes" id="UP000007264"/>
    </source>
</evidence>
<evidence type="ECO:0000313" key="6">
    <source>
        <dbReference type="EMBL" id="EIE19126.1"/>
    </source>
</evidence>
<dbReference type="OrthoDB" id="5981550at2759"/>
<feature type="region of interest" description="Disordered" evidence="4">
    <location>
        <begin position="1171"/>
        <end position="1230"/>
    </location>
</feature>
<feature type="compositionally biased region" description="Low complexity" evidence="4">
    <location>
        <begin position="880"/>
        <end position="889"/>
    </location>
</feature>
<dbReference type="InterPro" id="IPR013591">
    <property type="entry name" value="Brevis_radix_dom"/>
</dbReference>
<feature type="region of interest" description="Disordered" evidence="4">
    <location>
        <begin position="876"/>
        <end position="925"/>
    </location>
</feature>
<dbReference type="PRINTS" id="PR00633">
    <property type="entry name" value="RCCNDNSATION"/>
</dbReference>
<feature type="compositionally biased region" description="Low complexity" evidence="4">
    <location>
        <begin position="900"/>
        <end position="914"/>
    </location>
</feature>
<dbReference type="PANTHER" id="PTHR22870:SF360">
    <property type="entry name" value="ULTRAVIOLET-B RECEPTOR UVR8"/>
    <property type="match status" value="1"/>
</dbReference>
<dbReference type="PANTHER" id="PTHR22870">
    <property type="entry name" value="REGULATOR OF CHROMOSOME CONDENSATION"/>
    <property type="match status" value="1"/>
</dbReference>
<reference evidence="6 7" key="1">
    <citation type="journal article" date="2012" name="Genome Biol.">
        <title>The genome of the polar eukaryotic microalga coccomyxa subellipsoidea reveals traits of cold adaptation.</title>
        <authorList>
            <person name="Blanc G."/>
            <person name="Agarkova I."/>
            <person name="Grimwood J."/>
            <person name="Kuo A."/>
            <person name="Brueggeman A."/>
            <person name="Dunigan D."/>
            <person name="Gurnon J."/>
            <person name="Ladunga I."/>
            <person name="Lindquist E."/>
            <person name="Lucas S."/>
            <person name="Pangilinan J."/>
            <person name="Proschold T."/>
            <person name="Salamov A."/>
            <person name="Schmutz J."/>
            <person name="Weeks D."/>
            <person name="Yamada T."/>
            <person name="Claverie J.M."/>
            <person name="Grigoriev I."/>
            <person name="Van Etten J."/>
            <person name="Lomsadze A."/>
            <person name="Borodovsky M."/>
        </authorList>
    </citation>
    <scope>NUCLEOTIDE SEQUENCE [LARGE SCALE GENOMIC DNA]</scope>
    <source>
        <strain evidence="6 7">C-169</strain>
    </source>
</reference>
<feature type="region of interest" description="Disordered" evidence="4">
    <location>
        <begin position="796"/>
        <end position="839"/>
    </location>
</feature>
<accession>I0YL57</accession>
<dbReference type="Gene3D" id="2.30.29.30">
    <property type="entry name" value="Pleckstrin-homology domain (PH domain)/Phosphotyrosine-binding domain (PTB)"/>
    <property type="match status" value="1"/>
</dbReference>
<evidence type="ECO:0000259" key="5">
    <source>
        <dbReference type="PROSITE" id="PS51514"/>
    </source>
</evidence>
<feature type="region of interest" description="Disordered" evidence="4">
    <location>
        <begin position="977"/>
        <end position="1137"/>
    </location>
</feature>
<feature type="compositionally biased region" description="Polar residues" evidence="4">
    <location>
        <begin position="1113"/>
        <end position="1124"/>
    </location>
</feature>
<feature type="compositionally biased region" description="Polar residues" evidence="4">
    <location>
        <begin position="810"/>
        <end position="829"/>
    </location>
</feature>
<dbReference type="EMBL" id="AGSI01000020">
    <property type="protein sequence ID" value="EIE19126.1"/>
    <property type="molecule type" value="Genomic_DNA"/>
</dbReference>
<keyword evidence="1" id="KW-0677">Repeat</keyword>
<dbReference type="Gene3D" id="2.130.10.30">
    <property type="entry name" value="Regulator of chromosome condensation 1/beta-lactamase-inhibitor protein II"/>
    <property type="match status" value="3"/>
</dbReference>
<evidence type="ECO:0000256" key="4">
    <source>
        <dbReference type="SAM" id="MobiDB-lite"/>
    </source>
</evidence>
<dbReference type="PROSITE" id="PS50012">
    <property type="entry name" value="RCC1_3"/>
    <property type="match status" value="5"/>
</dbReference>
<dbReference type="SUPFAM" id="SSF50985">
    <property type="entry name" value="RCC1/BLIP-II"/>
    <property type="match status" value="2"/>
</dbReference>
<gene>
    <name evidence="6" type="ORF">COCSUDRAFT_59609</name>
</gene>
<feature type="compositionally biased region" description="Polar residues" evidence="4">
    <location>
        <begin position="942"/>
        <end position="951"/>
    </location>
</feature>
<keyword evidence="3" id="KW-0175">Coiled coil</keyword>
<feature type="coiled-coil region" evidence="3">
    <location>
        <begin position="1232"/>
        <end position="1266"/>
    </location>
</feature>
<evidence type="ECO:0000256" key="1">
    <source>
        <dbReference type="ARBA" id="ARBA00022737"/>
    </source>
</evidence>
<feature type="region of interest" description="Disordered" evidence="4">
    <location>
        <begin position="208"/>
        <end position="227"/>
    </location>
</feature>
<keyword evidence="7" id="KW-1185">Reference proteome</keyword>
<evidence type="ECO:0000256" key="2">
    <source>
        <dbReference type="PROSITE-ProRule" id="PRU00235"/>
    </source>
</evidence>
<dbReference type="GeneID" id="17037056"/>
<proteinExistence type="predicted"/>
<feature type="repeat" description="RCC1" evidence="2">
    <location>
        <begin position="633"/>
        <end position="684"/>
    </location>
</feature>
<dbReference type="PROSITE" id="PS00626">
    <property type="entry name" value="RCC1_2"/>
    <property type="match status" value="3"/>
</dbReference>
<dbReference type="InterPro" id="IPR011993">
    <property type="entry name" value="PH-like_dom_sf"/>
</dbReference>
<dbReference type="eggNOG" id="ENOG502QT6C">
    <property type="taxonomic scope" value="Eukaryota"/>
</dbReference>
<feature type="repeat" description="RCC1" evidence="2">
    <location>
        <begin position="353"/>
        <end position="405"/>
    </location>
</feature>
<dbReference type="Proteomes" id="UP000007264">
    <property type="component" value="Unassembled WGS sequence"/>
</dbReference>
<sequence>MEAPPHSKPLGNLQPATALYLPEAAPSKGLRPDASFSGIKADVTSSSPPSASQPPSSHTSAATRRTADEMLTALRKGTDLLKHGRLGKPKMHFFRLAEGDSVLTWRSANGKPRSIPLASVKQVIKGQLTEIFKRHPLPHMAHASFSLMYIDLDLSSRTLDLTCRNQQEFDLWYWGIQAIKDRLRAAGTAHRVVMGAPTGGALVQPAKSLQGQPVGSQPPSSTAKVVGGGTVQGRVTGAMGLPVPEQRPGDCYVWGSSDAGIPPAQGSICDRQQSATPAIVEDSTHLDVCQVAVGLRHAALVTRSGEVYTWGNGAGGKLGLGHATDACAPQRVDTLWGQRIRSIVAGAVVSEEGFLYTWGDGAAGNLGYSNALRQFIPRRVEGTLLDHTITQVSCGPYHSAALSSTGALFTWGDGLCGKLGHGCLDSCLEPRQVDALKDKRVLHVACGVWHTAAIAAGPIGGSSLPSSLSELSFQEAEALRHKLSAAYSMLDEEGGALFTWGGHFTWVDHRKNSAGHPVDKRDHHRGCLGHGDTAGCLAPTRVGGALQGLAVRQVECGLNLTVALTADGRIWQMGETGAPGHKLAPWEGAREAVQVPIPDHYVERIAVGMQHAAALAGPLDGQTGRAEEGAECSVIFTWGRGREGQLGVGMHADSAIPAPVDELRGRHVLQVACGGCHTLAVCRHDADKEDTEERRRGYKGKMRAWFSNNSRPLVAVPEKGLVLSYSSISIPYGRFPSFFDTPTFSPTANRPELDRRTLPSWPSPLTRSKEAQRAMGHMRRSQTLPGRVEMHALKLPRDSGGIPLSEDHGASTSGSLASFTANSEASTPRSVRAGVRKSAHRRASLAAGARAFSTSLAQQLRRHSGDAYAASQRLLAGAKSSSASPSDVSGPRRATSPEMEAASSTSLAETSASLPEPLTSEAPGLDFQHPQQALIRRGATDAATSQGSGDSAQDEKSYIAVLENRVARLEVLLGQNTAVPPSHSNQPQQLPMLSPFRTLPSTPGPRGILSGRRHSAAGPFTEPAKADGLPSAQLQEPEGSQHGSSRGPGEEAAASPVRRILQLSPERSNSLSPRSHRRSHSLADWSASAAPLWQPHDGSSSPAALPAPDSYSQDQRTSTSSSAEAHSRQQHQQPAHAAGLAAVLGGRGDGGFFGRPGSPVIRTATIDVGALMGGRPRSHMGSPRGRLHSPTAHASPDRDSSREIGPHSWLRPGVPSPQTSAANEAESGGDGAWALQQEREELAQIRAQLEVREARLRAREQQLKSENSSGMEGGFGPPAAACAVPSAEGDDAPKTGLEHTVEPSEGVFLTLQATPLGQNALTRIRFARGRFSKAQAEAWWRAHKAEVAERYNLAPGSPRVPSAGTESPRGGDTSW</sequence>
<dbReference type="CDD" id="cd13365">
    <property type="entry name" value="PH_PLC_plant-like"/>
    <property type="match status" value="1"/>
</dbReference>